<name>A0A699QTA6_TANCI</name>
<dbReference type="AlphaFoldDB" id="A0A699QTA6"/>
<proteinExistence type="predicted"/>
<protein>
    <submittedName>
        <fullName evidence="2">Uncharacterized protein</fullName>
    </submittedName>
</protein>
<feature type="compositionally biased region" description="Basic and acidic residues" evidence="1">
    <location>
        <begin position="1"/>
        <end position="39"/>
    </location>
</feature>
<evidence type="ECO:0000256" key="1">
    <source>
        <dbReference type="SAM" id="MobiDB-lite"/>
    </source>
</evidence>
<reference evidence="2" key="1">
    <citation type="journal article" date="2019" name="Sci. Rep.">
        <title>Draft genome of Tanacetum cinerariifolium, the natural source of mosquito coil.</title>
        <authorList>
            <person name="Yamashiro T."/>
            <person name="Shiraishi A."/>
            <person name="Satake H."/>
            <person name="Nakayama K."/>
        </authorList>
    </citation>
    <scope>NUCLEOTIDE SEQUENCE</scope>
</reference>
<organism evidence="2">
    <name type="scientific">Tanacetum cinerariifolium</name>
    <name type="common">Dalmatian daisy</name>
    <name type="synonym">Chrysanthemum cinerariifolium</name>
    <dbReference type="NCBI Taxonomy" id="118510"/>
    <lineage>
        <taxon>Eukaryota</taxon>
        <taxon>Viridiplantae</taxon>
        <taxon>Streptophyta</taxon>
        <taxon>Embryophyta</taxon>
        <taxon>Tracheophyta</taxon>
        <taxon>Spermatophyta</taxon>
        <taxon>Magnoliopsida</taxon>
        <taxon>eudicotyledons</taxon>
        <taxon>Gunneridae</taxon>
        <taxon>Pentapetalae</taxon>
        <taxon>asterids</taxon>
        <taxon>campanulids</taxon>
        <taxon>Asterales</taxon>
        <taxon>Asteraceae</taxon>
        <taxon>Asteroideae</taxon>
        <taxon>Anthemideae</taxon>
        <taxon>Anthemidinae</taxon>
        <taxon>Tanacetum</taxon>
    </lineage>
</organism>
<evidence type="ECO:0000313" key="2">
    <source>
        <dbReference type="EMBL" id="GFC70362.1"/>
    </source>
</evidence>
<feature type="region of interest" description="Disordered" evidence="1">
    <location>
        <begin position="1"/>
        <end position="44"/>
    </location>
</feature>
<gene>
    <name evidence="2" type="ORF">Tci_842332</name>
</gene>
<dbReference type="EMBL" id="BKCJ011028537">
    <property type="protein sequence ID" value="GFC70362.1"/>
    <property type="molecule type" value="Genomic_DNA"/>
</dbReference>
<accession>A0A699QTA6</accession>
<sequence>MESDFDRTTPKIADESSKRATKEELEQEIFKRQKTRESLKEDDELTQEDLQQMMMMVPVEEVYVESLQVKYPIIDWELYTKESRKYWKIIRQRQERAGYEAVEDIQATIEADEELALRIQAEERENILKLKKQYCL</sequence>
<comment type="caution">
    <text evidence="2">The sequence shown here is derived from an EMBL/GenBank/DDBJ whole genome shotgun (WGS) entry which is preliminary data.</text>
</comment>